<dbReference type="InterPro" id="IPR008991">
    <property type="entry name" value="Translation_prot_SH3-like_sf"/>
</dbReference>
<dbReference type="InterPro" id="IPR005756">
    <property type="entry name" value="Ribosomal_uL24_euk/arc"/>
</dbReference>
<dbReference type="OrthoDB" id="1688503at2759"/>
<keyword evidence="3" id="KW-0687">Ribonucleoprotein</keyword>
<protein>
    <submittedName>
        <fullName evidence="6">Ribosomal protein L26</fullName>
    </submittedName>
</protein>
<dbReference type="Pfam" id="PF00467">
    <property type="entry name" value="KOW"/>
    <property type="match status" value="1"/>
</dbReference>
<dbReference type="Pfam" id="PF16906">
    <property type="entry name" value="Ribosomal_L26"/>
    <property type="match status" value="1"/>
</dbReference>
<comment type="similarity">
    <text evidence="1">Belongs to the universal ribosomal protein uL24 family.</text>
</comment>
<dbReference type="InterPro" id="IPR014722">
    <property type="entry name" value="Rib_uL2_dom2"/>
</dbReference>
<dbReference type="EMBL" id="JOKQ01000009">
    <property type="protein sequence ID" value="KHN69109.1"/>
    <property type="molecule type" value="Genomic_DNA"/>
</dbReference>
<dbReference type="GO" id="GO:0006412">
    <property type="term" value="P:translation"/>
    <property type="evidence" value="ECO:0007669"/>
    <property type="project" value="InterPro"/>
</dbReference>
<dbReference type="HOGENOM" id="CLU_093240_0_0_1"/>
<evidence type="ECO:0000256" key="2">
    <source>
        <dbReference type="ARBA" id="ARBA00022980"/>
    </source>
</evidence>
<evidence type="ECO:0000259" key="5">
    <source>
        <dbReference type="SMART" id="SM00739"/>
    </source>
</evidence>
<sequence length="144" mass="16759">MGSFKRKVTCSRRKQRKAHYTASDEERRRRCSARLSKELKAKYGFRTIPLEVDDVVTVKGGKFDGKTGTIKQIKLSEYKVYVEGCFVTKKSGENAMVPIYPSKLTINELFLGNERKEQLEKKKAAKEYNMEILRRKQEEMIAQK</sequence>
<dbReference type="GeneID" id="26262247"/>
<evidence type="ECO:0000256" key="1">
    <source>
        <dbReference type="ARBA" id="ARBA00010618"/>
    </source>
</evidence>
<dbReference type="SMART" id="SM00739">
    <property type="entry name" value="KOW"/>
    <property type="match status" value="1"/>
</dbReference>
<evidence type="ECO:0000256" key="3">
    <source>
        <dbReference type="ARBA" id="ARBA00023274"/>
    </source>
</evidence>
<dbReference type="InterPro" id="IPR005824">
    <property type="entry name" value="KOW"/>
</dbReference>
<dbReference type="Gene3D" id="2.30.30.30">
    <property type="match status" value="1"/>
</dbReference>
<feature type="region of interest" description="Disordered" evidence="4">
    <location>
        <begin position="1"/>
        <end position="27"/>
    </location>
</feature>
<dbReference type="InterPro" id="IPR041988">
    <property type="entry name" value="Ribosomal_uL24_KOW"/>
</dbReference>
<dbReference type="PANTHER" id="PTHR11143">
    <property type="entry name" value="60S RIBOSOMAL PROTEIN L26 FAMILY MEMBER"/>
    <property type="match status" value="1"/>
</dbReference>
<dbReference type="InParanoid" id="A0A0B2UIP4"/>
<accession>A0A0B2UIP4</accession>
<organism evidence="6 7">
    <name type="scientific">Ordospora colligata OC4</name>
    <dbReference type="NCBI Taxonomy" id="1354746"/>
    <lineage>
        <taxon>Eukaryota</taxon>
        <taxon>Fungi</taxon>
        <taxon>Fungi incertae sedis</taxon>
        <taxon>Microsporidia</taxon>
        <taxon>Ordosporidae</taxon>
        <taxon>Ordospora</taxon>
    </lineage>
</organism>
<gene>
    <name evidence="6" type="ORF">M896_090330</name>
</gene>
<evidence type="ECO:0000256" key="4">
    <source>
        <dbReference type="SAM" id="MobiDB-lite"/>
    </source>
</evidence>
<proteinExistence type="inferred from homology"/>
<dbReference type="CDD" id="cd06089">
    <property type="entry name" value="KOW_RPL26"/>
    <property type="match status" value="1"/>
</dbReference>
<keyword evidence="7" id="KW-1185">Reference proteome</keyword>
<dbReference type="VEuPathDB" id="MicrosporidiaDB:M896_090330"/>
<reference evidence="6 7" key="1">
    <citation type="journal article" date="2014" name="MBio">
        <title>The Ordospora colligata genome; evolution of extreme reduction in microsporidia and host-to-parasite horizontal gene transfer.</title>
        <authorList>
            <person name="Pombert J.-F."/>
            <person name="Haag K.L."/>
            <person name="Beidas S."/>
            <person name="Ebert D."/>
            <person name="Keeling P.J."/>
        </authorList>
    </citation>
    <scope>NUCLEOTIDE SEQUENCE [LARGE SCALE GENOMIC DNA]</scope>
    <source>
        <strain evidence="6 7">OC4</strain>
    </source>
</reference>
<dbReference type="SUPFAM" id="SSF50104">
    <property type="entry name" value="Translation proteins SH3-like domain"/>
    <property type="match status" value="1"/>
</dbReference>
<dbReference type="GO" id="GO:0003735">
    <property type="term" value="F:structural constituent of ribosome"/>
    <property type="evidence" value="ECO:0007669"/>
    <property type="project" value="InterPro"/>
</dbReference>
<dbReference type="NCBIfam" id="TIGR01080">
    <property type="entry name" value="rplX_A_E"/>
    <property type="match status" value="1"/>
</dbReference>
<keyword evidence="2 6" id="KW-0689">Ribosomal protein</keyword>
<dbReference type="FunCoup" id="A0A0B2UIP4">
    <property type="interactions" value="221"/>
</dbReference>
<name>A0A0B2UIP4_9MICR</name>
<feature type="domain" description="KOW" evidence="5">
    <location>
        <begin position="49"/>
        <end position="76"/>
    </location>
</feature>
<dbReference type="GO" id="GO:0003723">
    <property type="term" value="F:RNA binding"/>
    <property type="evidence" value="ECO:0007669"/>
    <property type="project" value="InterPro"/>
</dbReference>
<dbReference type="Proteomes" id="UP000031056">
    <property type="component" value="Unassembled WGS sequence"/>
</dbReference>
<feature type="compositionally biased region" description="Basic residues" evidence="4">
    <location>
        <begin position="1"/>
        <end position="19"/>
    </location>
</feature>
<dbReference type="AlphaFoldDB" id="A0A0B2UIP4"/>
<comment type="caution">
    <text evidence="6">The sequence shown here is derived from an EMBL/GenBank/DDBJ whole genome shotgun (WGS) entry which is preliminary data.</text>
</comment>
<evidence type="ECO:0000313" key="6">
    <source>
        <dbReference type="EMBL" id="KHN69109.1"/>
    </source>
</evidence>
<dbReference type="STRING" id="1354746.A0A0B2UIP4"/>
<dbReference type="GO" id="GO:0015934">
    <property type="term" value="C:large ribosomal subunit"/>
    <property type="evidence" value="ECO:0007669"/>
    <property type="project" value="InterPro"/>
</dbReference>
<evidence type="ECO:0000313" key="7">
    <source>
        <dbReference type="Proteomes" id="UP000031056"/>
    </source>
</evidence>
<dbReference type="RefSeq" id="XP_014563151.1">
    <property type="nucleotide sequence ID" value="XM_014707665.1"/>
</dbReference>